<name>A0A376ERF9_CHRCU</name>
<evidence type="ECO:0000313" key="2">
    <source>
        <dbReference type="Proteomes" id="UP000255224"/>
    </source>
</evidence>
<sequence length="64" mass="7406">MYFFGNVEVPLSDGLNFYSRQGFSYRKTNAYAWTRSADADGNIPEVYPNGFNPIENTTITRFHF</sequence>
<protein>
    <submittedName>
        <fullName evidence="1">Uncharacterized protein</fullName>
    </submittedName>
</protein>
<reference evidence="1 2" key="1">
    <citation type="submission" date="2018-06" db="EMBL/GenBank/DDBJ databases">
        <authorList>
            <consortium name="Pathogen Informatics"/>
            <person name="Doyle S."/>
        </authorList>
    </citation>
    <scope>NUCLEOTIDE SEQUENCE [LARGE SCALE GENOMIC DNA]</scope>
    <source>
        <strain evidence="1 2">NCTC13533</strain>
    </source>
</reference>
<organism evidence="1 2">
    <name type="scientific">Chryseobacterium carnipullorum</name>
    <dbReference type="NCBI Taxonomy" id="1124835"/>
    <lineage>
        <taxon>Bacteria</taxon>
        <taxon>Pseudomonadati</taxon>
        <taxon>Bacteroidota</taxon>
        <taxon>Flavobacteriia</taxon>
        <taxon>Flavobacteriales</taxon>
        <taxon>Weeksellaceae</taxon>
        <taxon>Chryseobacterium group</taxon>
        <taxon>Chryseobacterium</taxon>
    </lineage>
</organism>
<dbReference type="RefSeq" id="WP_228426683.1">
    <property type="nucleotide sequence ID" value="NZ_UFVQ01000003.1"/>
</dbReference>
<dbReference type="Proteomes" id="UP000255224">
    <property type="component" value="Unassembled WGS sequence"/>
</dbReference>
<dbReference type="AlphaFoldDB" id="A0A376ERF9"/>
<gene>
    <name evidence="1" type="ORF">NCTC13533_05368</name>
</gene>
<evidence type="ECO:0000313" key="1">
    <source>
        <dbReference type="EMBL" id="STD13206.1"/>
    </source>
</evidence>
<proteinExistence type="predicted"/>
<accession>A0A376ERF9</accession>
<dbReference type="EMBL" id="UFVQ01000003">
    <property type="protein sequence ID" value="STD13206.1"/>
    <property type="molecule type" value="Genomic_DNA"/>
</dbReference>